<dbReference type="AlphaFoldDB" id="A0A2J6PYB4"/>
<proteinExistence type="predicted"/>
<evidence type="ECO:0008006" key="4">
    <source>
        <dbReference type="Google" id="ProtNLM"/>
    </source>
</evidence>
<dbReference type="SUPFAM" id="SSF57701">
    <property type="entry name" value="Zn2/Cys6 DNA-binding domain"/>
    <property type="match status" value="1"/>
</dbReference>
<dbReference type="Proteomes" id="UP000235672">
    <property type="component" value="Unassembled WGS sequence"/>
</dbReference>
<evidence type="ECO:0000313" key="3">
    <source>
        <dbReference type="Proteomes" id="UP000235672"/>
    </source>
</evidence>
<evidence type="ECO:0000256" key="1">
    <source>
        <dbReference type="SAM" id="MobiDB-lite"/>
    </source>
</evidence>
<reference evidence="2 3" key="1">
    <citation type="submission" date="2016-05" db="EMBL/GenBank/DDBJ databases">
        <title>A degradative enzymes factory behind the ericoid mycorrhizal symbiosis.</title>
        <authorList>
            <consortium name="DOE Joint Genome Institute"/>
            <person name="Martino E."/>
            <person name="Morin E."/>
            <person name="Grelet G."/>
            <person name="Kuo A."/>
            <person name="Kohler A."/>
            <person name="Daghino S."/>
            <person name="Barry K."/>
            <person name="Choi C."/>
            <person name="Cichocki N."/>
            <person name="Clum A."/>
            <person name="Copeland A."/>
            <person name="Hainaut M."/>
            <person name="Haridas S."/>
            <person name="Labutti K."/>
            <person name="Lindquist E."/>
            <person name="Lipzen A."/>
            <person name="Khouja H.-R."/>
            <person name="Murat C."/>
            <person name="Ohm R."/>
            <person name="Olson A."/>
            <person name="Spatafora J."/>
            <person name="Veneault-Fourrey C."/>
            <person name="Henrissat B."/>
            <person name="Grigoriev I."/>
            <person name="Martin F."/>
            <person name="Perotto S."/>
        </authorList>
    </citation>
    <scope>NUCLEOTIDE SEQUENCE [LARGE SCALE GENOMIC DNA]</scope>
    <source>
        <strain evidence="2 3">UAMH 7357</strain>
    </source>
</reference>
<dbReference type="EMBL" id="KZ613491">
    <property type="protein sequence ID" value="PMD18926.1"/>
    <property type="molecule type" value="Genomic_DNA"/>
</dbReference>
<accession>A0A2J6PYB4</accession>
<evidence type="ECO:0000313" key="2">
    <source>
        <dbReference type="EMBL" id="PMD18926.1"/>
    </source>
</evidence>
<dbReference type="OrthoDB" id="3524154at2759"/>
<dbReference type="GO" id="GO:0008270">
    <property type="term" value="F:zinc ion binding"/>
    <property type="evidence" value="ECO:0007669"/>
    <property type="project" value="InterPro"/>
</dbReference>
<dbReference type="GO" id="GO:0000981">
    <property type="term" value="F:DNA-binding transcription factor activity, RNA polymerase II-specific"/>
    <property type="evidence" value="ECO:0007669"/>
    <property type="project" value="InterPro"/>
</dbReference>
<protein>
    <recommendedName>
        <fullName evidence="4">Zn(2)-C6 fungal-type domain-containing protein</fullName>
    </recommendedName>
</protein>
<feature type="compositionally biased region" description="Low complexity" evidence="1">
    <location>
        <begin position="289"/>
        <end position="301"/>
    </location>
</feature>
<sequence>MNDSSNLSLGFELVRFQVDLSRTVFRYSDPDNLKQRTIQSLAHSLGLEYEYCLKTREATVTRSDFQTSHHLDISCSSFDQEIITQGSCPPGSLSGSWPGINENPVFTKHPDRVTTPTDDLATFDFFESLDFSNDGFTMEEFDWNPSSCEGQAGEKIMAPSGRRETLSMPPNFPNGQDLLRQPSAFCEPVQFPPDLGSNGDHVSEDPIQDQSCIPESPRVGDKSHFGSSREDICHDYSSTPPIHDPQITSPLLPLDSRYEELSDYLSETSTYNCWQASSRSGSRSRSRVGSRVGSSSSSIGSLNSDPFRGRASSVIRKRPRMQRRNSSTRFQEIVFDANPSCPSSATSTSSGRHRPLDSIARAAMKAVKAISACWRCRFLRKQCDTATPCEACPKGTQHSHWRSVGCKRGSLKAEMIPIPLCPQSHRGYSMTSEHVADDNGYALRTRANDCSREAIRRRAAQTVAYDDPILVSEADTDPFVQSLKSRWPLLSHVPGSKISSFTHPFPAKLIPLDQCILDIFWEAFDCPLSHSIIGSAGDLIMLRTAAMYQAKSETDQLIAQSLICLRSCLEALRVKSSGHLEENLHQVCQPLTCKVDCIANITLSLELYLHELSRVFFKKENMRNKSWWLSVFYSFCIQSIVKHALIRLIGDAGPATQPILGATLHLHLAVRLFIASSGSHDPLMRDYSIDSEPQSEEEAIRTKDYEQAQYASYKDQWLYFGIKSTKDFLEHLFDI</sequence>
<dbReference type="InterPro" id="IPR036864">
    <property type="entry name" value="Zn2-C6_fun-type_DNA-bd_sf"/>
</dbReference>
<feature type="region of interest" description="Disordered" evidence="1">
    <location>
        <begin position="276"/>
        <end position="329"/>
    </location>
</feature>
<name>A0A2J6PYB4_9HELO</name>
<dbReference type="InterPro" id="IPR052973">
    <property type="entry name" value="Fungal_sec-metab_reg_TF"/>
</dbReference>
<dbReference type="PANTHER" id="PTHR35392:SF1">
    <property type="entry name" value="ZN(II)2CYS6 TRANSCRIPTION FACTOR (EUROFUNG)"/>
    <property type="match status" value="1"/>
</dbReference>
<gene>
    <name evidence="2" type="ORF">NA56DRAFT_690672</name>
</gene>
<dbReference type="STRING" id="1745343.A0A2J6PYB4"/>
<keyword evidence="3" id="KW-1185">Reference proteome</keyword>
<feature type="region of interest" description="Disordered" evidence="1">
    <location>
        <begin position="189"/>
        <end position="250"/>
    </location>
</feature>
<feature type="compositionally biased region" description="Basic and acidic residues" evidence="1">
    <location>
        <begin position="218"/>
        <end position="234"/>
    </location>
</feature>
<dbReference type="PANTHER" id="PTHR35392">
    <property type="entry name" value="ZN(II)2CYS6 TRANSCRIPTION FACTOR (EUROFUNG)-RELATED-RELATED"/>
    <property type="match status" value="1"/>
</dbReference>
<organism evidence="2 3">
    <name type="scientific">Hyaloscypha hepaticicola</name>
    <dbReference type="NCBI Taxonomy" id="2082293"/>
    <lineage>
        <taxon>Eukaryota</taxon>
        <taxon>Fungi</taxon>
        <taxon>Dikarya</taxon>
        <taxon>Ascomycota</taxon>
        <taxon>Pezizomycotina</taxon>
        <taxon>Leotiomycetes</taxon>
        <taxon>Helotiales</taxon>
        <taxon>Hyaloscyphaceae</taxon>
        <taxon>Hyaloscypha</taxon>
    </lineage>
</organism>